<feature type="domain" description="Helicase ATP-binding" evidence="12">
    <location>
        <begin position="32"/>
        <end position="203"/>
    </location>
</feature>
<keyword evidence="4" id="KW-0378">Hydrolase</keyword>
<dbReference type="PANTHER" id="PTHR47959">
    <property type="entry name" value="ATP-DEPENDENT RNA HELICASE RHLE-RELATED"/>
    <property type="match status" value="1"/>
</dbReference>
<keyword evidence="6" id="KW-0067">ATP-binding</keyword>
<evidence type="ECO:0000256" key="3">
    <source>
        <dbReference type="ARBA" id="ARBA00022741"/>
    </source>
</evidence>
<comment type="catalytic activity">
    <reaction evidence="8">
        <text>ATP + H2O = ADP + phosphate + H(+)</text>
        <dbReference type="Rhea" id="RHEA:13065"/>
        <dbReference type="ChEBI" id="CHEBI:15377"/>
        <dbReference type="ChEBI" id="CHEBI:15378"/>
        <dbReference type="ChEBI" id="CHEBI:30616"/>
        <dbReference type="ChEBI" id="CHEBI:43474"/>
        <dbReference type="ChEBI" id="CHEBI:456216"/>
        <dbReference type="EC" id="3.6.4.13"/>
    </reaction>
</comment>
<dbReference type="SMART" id="SM00487">
    <property type="entry name" value="DEXDc"/>
    <property type="match status" value="1"/>
</dbReference>
<dbReference type="GO" id="GO:0003723">
    <property type="term" value="F:RNA binding"/>
    <property type="evidence" value="ECO:0007669"/>
    <property type="project" value="UniProtKB-ARBA"/>
</dbReference>
<dbReference type="Pfam" id="PF00271">
    <property type="entry name" value="Helicase_C"/>
    <property type="match status" value="1"/>
</dbReference>
<dbReference type="STRING" id="1120996.SAMN02746066_01173"/>
<evidence type="ECO:0000256" key="6">
    <source>
        <dbReference type="ARBA" id="ARBA00022840"/>
    </source>
</evidence>
<dbReference type="FunFam" id="3.40.50.300:FF:000108">
    <property type="entry name" value="ATP-dependent RNA helicase RhlE"/>
    <property type="match status" value="1"/>
</dbReference>
<feature type="short sequence motif" description="Q motif" evidence="10">
    <location>
        <begin position="1"/>
        <end position="29"/>
    </location>
</feature>
<dbReference type="Pfam" id="PF00270">
    <property type="entry name" value="DEAD"/>
    <property type="match status" value="1"/>
</dbReference>
<evidence type="ECO:0000259" key="14">
    <source>
        <dbReference type="PROSITE" id="PS51195"/>
    </source>
</evidence>
<feature type="region of interest" description="Disordered" evidence="11">
    <location>
        <begin position="385"/>
        <end position="478"/>
    </location>
</feature>
<evidence type="ECO:0000256" key="11">
    <source>
        <dbReference type="SAM" id="MobiDB-lite"/>
    </source>
</evidence>
<evidence type="ECO:0000256" key="1">
    <source>
        <dbReference type="ARBA" id="ARBA00012552"/>
    </source>
</evidence>
<evidence type="ECO:0000256" key="5">
    <source>
        <dbReference type="ARBA" id="ARBA00022806"/>
    </source>
</evidence>
<protein>
    <recommendedName>
        <fullName evidence="9">ATP-dependent RNA helicase CshA</fullName>
        <ecNumber evidence="1">3.6.4.13</ecNumber>
    </recommendedName>
</protein>
<dbReference type="AlphaFoldDB" id="A0A1M7GWR6"/>
<dbReference type="PROSITE" id="PS51194">
    <property type="entry name" value="HELICASE_CTER"/>
    <property type="match status" value="1"/>
</dbReference>
<dbReference type="PANTHER" id="PTHR47959:SF13">
    <property type="entry name" value="ATP-DEPENDENT RNA HELICASE RHLE"/>
    <property type="match status" value="1"/>
</dbReference>
<accession>A0A1M7GWR6</accession>
<dbReference type="GO" id="GO:0005524">
    <property type="term" value="F:ATP binding"/>
    <property type="evidence" value="ECO:0007669"/>
    <property type="project" value="UniProtKB-KW"/>
</dbReference>
<evidence type="ECO:0000256" key="9">
    <source>
        <dbReference type="ARBA" id="ARBA00067932"/>
    </source>
</evidence>
<feature type="compositionally biased region" description="Basic and acidic residues" evidence="11">
    <location>
        <begin position="404"/>
        <end position="419"/>
    </location>
</feature>
<evidence type="ECO:0000313" key="16">
    <source>
        <dbReference type="Proteomes" id="UP000184038"/>
    </source>
</evidence>
<evidence type="ECO:0000256" key="10">
    <source>
        <dbReference type="PROSITE-ProRule" id="PRU00552"/>
    </source>
</evidence>
<feature type="domain" description="Helicase C-terminal" evidence="13">
    <location>
        <begin position="227"/>
        <end position="374"/>
    </location>
</feature>
<dbReference type="InterPro" id="IPR001650">
    <property type="entry name" value="Helicase_C-like"/>
</dbReference>
<evidence type="ECO:0000256" key="7">
    <source>
        <dbReference type="ARBA" id="ARBA00038437"/>
    </source>
</evidence>
<feature type="domain" description="DEAD-box RNA helicase Q" evidence="14">
    <location>
        <begin position="1"/>
        <end position="29"/>
    </location>
</feature>
<dbReference type="InterPro" id="IPR044742">
    <property type="entry name" value="DEAD/DEAH_RhlB"/>
</dbReference>
<dbReference type="InterPro" id="IPR050079">
    <property type="entry name" value="DEAD_box_RNA_helicase"/>
</dbReference>
<dbReference type="EC" id="3.6.4.13" evidence="1"/>
<dbReference type="Proteomes" id="UP000184038">
    <property type="component" value="Unassembled WGS sequence"/>
</dbReference>
<dbReference type="InterPro" id="IPR014001">
    <property type="entry name" value="Helicase_ATP-bd"/>
</dbReference>
<keyword evidence="5 15" id="KW-0347">Helicase</keyword>
<dbReference type="InterPro" id="IPR014014">
    <property type="entry name" value="RNA_helicase_DEAD_Q_motif"/>
</dbReference>
<sequence length="478" mass="53183">MQFNEIKLLDELMNTIKEIGYSEATPIQSQTIPLLLEGHDVLACAQTGTGKTAAYVLPMLQKLSGSKRKKIKGLILTPTRELANQIHENILQFGKGLGLSSTVIYGGVGQNAQVNALKSGVDILVATPGRLNDLIGQGYIKLGDVEMFVLDEADQMLDLGFIHDMKKIIPLLPKNRQTLLFSATMPKEIEKLASTILKSPQIIKVDPVTSTVEAINQTVYYVDRPNKISLLTYVIKENKMTSVLVFTRTKIFADKVALKLNKAKITAMAIHGDKGQNARELALRNFKDGNIKVLVATDVAARGIDIAELNYVINYDIPDTPETYIHRIGRTGRAGYSGNAINFCNYDDIDCLRDIEKHIGKVIKEIPSRWPMVILEKSERKARNQVVAKSENNKPKHINMQGKEVVKSKEKRKEKDKGKTTSKHKAINSQISKQINKDKTNSRGKSSKESGTSHNAKTDVGYRKSKKINKNKSFTKSK</sequence>
<evidence type="ECO:0000256" key="8">
    <source>
        <dbReference type="ARBA" id="ARBA00047984"/>
    </source>
</evidence>
<dbReference type="InterPro" id="IPR011545">
    <property type="entry name" value="DEAD/DEAH_box_helicase_dom"/>
</dbReference>
<keyword evidence="16" id="KW-1185">Reference proteome</keyword>
<feature type="compositionally biased region" description="Basic residues" evidence="11">
    <location>
        <begin position="463"/>
        <end position="478"/>
    </location>
</feature>
<dbReference type="RefSeq" id="WP_073284453.1">
    <property type="nucleotide sequence ID" value="NZ_FRCP01000007.1"/>
</dbReference>
<evidence type="ECO:0000259" key="13">
    <source>
        <dbReference type="PROSITE" id="PS51194"/>
    </source>
</evidence>
<gene>
    <name evidence="15" type="ORF">SAMN02746066_01173</name>
</gene>
<dbReference type="CDD" id="cd00268">
    <property type="entry name" value="DEADc"/>
    <property type="match status" value="1"/>
</dbReference>
<evidence type="ECO:0000256" key="4">
    <source>
        <dbReference type="ARBA" id="ARBA00022801"/>
    </source>
</evidence>
<organism evidence="15 16">
    <name type="scientific">Anaerosporobacter mobilis DSM 15930</name>
    <dbReference type="NCBI Taxonomy" id="1120996"/>
    <lineage>
        <taxon>Bacteria</taxon>
        <taxon>Bacillati</taxon>
        <taxon>Bacillota</taxon>
        <taxon>Clostridia</taxon>
        <taxon>Lachnospirales</taxon>
        <taxon>Lachnospiraceae</taxon>
        <taxon>Anaerosporobacter</taxon>
    </lineage>
</organism>
<dbReference type="InterPro" id="IPR027417">
    <property type="entry name" value="P-loop_NTPase"/>
</dbReference>
<proteinExistence type="inferred from homology"/>
<dbReference type="SMART" id="SM00490">
    <property type="entry name" value="HELICc"/>
    <property type="match status" value="1"/>
</dbReference>
<keyword evidence="3" id="KW-0547">Nucleotide-binding</keyword>
<dbReference type="GO" id="GO:0003724">
    <property type="term" value="F:RNA helicase activity"/>
    <property type="evidence" value="ECO:0007669"/>
    <property type="project" value="UniProtKB-EC"/>
</dbReference>
<dbReference type="OrthoDB" id="9805696at2"/>
<evidence type="ECO:0000259" key="12">
    <source>
        <dbReference type="PROSITE" id="PS51192"/>
    </source>
</evidence>
<dbReference type="EMBL" id="FRCP01000007">
    <property type="protein sequence ID" value="SHM20852.1"/>
    <property type="molecule type" value="Genomic_DNA"/>
</dbReference>
<reference evidence="15 16" key="1">
    <citation type="submission" date="2016-11" db="EMBL/GenBank/DDBJ databases">
        <authorList>
            <person name="Jaros S."/>
            <person name="Januszkiewicz K."/>
            <person name="Wedrychowicz H."/>
        </authorList>
    </citation>
    <scope>NUCLEOTIDE SEQUENCE [LARGE SCALE GENOMIC DNA]</scope>
    <source>
        <strain evidence="15 16">DSM 15930</strain>
    </source>
</reference>
<name>A0A1M7GWR6_9FIRM</name>
<dbReference type="GO" id="GO:0005829">
    <property type="term" value="C:cytosol"/>
    <property type="evidence" value="ECO:0007669"/>
    <property type="project" value="TreeGrafter"/>
</dbReference>
<keyword evidence="2" id="KW-0963">Cytoplasm</keyword>
<dbReference type="Gene3D" id="3.40.50.300">
    <property type="entry name" value="P-loop containing nucleotide triphosphate hydrolases"/>
    <property type="match status" value="2"/>
</dbReference>
<dbReference type="CDD" id="cd18787">
    <property type="entry name" value="SF2_C_DEAD"/>
    <property type="match status" value="1"/>
</dbReference>
<evidence type="ECO:0000313" key="15">
    <source>
        <dbReference type="EMBL" id="SHM20852.1"/>
    </source>
</evidence>
<dbReference type="GO" id="GO:0016787">
    <property type="term" value="F:hydrolase activity"/>
    <property type="evidence" value="ECO:0007669"/>
    <property type="project" value="UniProtKB-KW"/>
</dbReference>
<dbReference type="PROSITE" id="PS51195">
    <property type="entry name" value="Q_MOTIF"/>
    <property type="match status" value="1"/>
</dbReference>
<dbReference type="PROSITE" id="PS51192">
    <property type="entry name" value="HELICASE_ATP_BIND_1"/>
    <property type="match status" value="1"/>
</dbReference>
<evidence type="ECO:0000256" key="2">
    <source>
        <dbReference type="ARBA" id="ARBA00022490"/>
    </source>
</evidence>
<comment type="similarity">
    <text evidence="7">Belongs to the DEAD box helicase family.</text>
</comment>
<dbReference type="SUPFAM" id="SSF52540">
    <property type="entry name" value="P-loop containing nucleoside triphosphate hydrolases"/>
    <property type="match status" value="1"/>
</dbReference>